<dbReference type="GO" id="GO:0005634">
    <property type="term" value="C:nucleus"/>
    <property type="evidence" value="ECO:0007669"/>
    <property type="project" value="UniProtKB-SubCell"/>
</dbReference>
<feature type="domain" description="A-kinase anchor protein 7-like phosphoesterase" evidence="7">
    <location>
        <begin position="172"/>
        <end position="359"/>
    </location>
</feature>
<dbReference type="FunFam" id="3.90.1140.10:FF:000004">
    <property type="entry name" value="A-kinase anchoring protein 7 isoform X1"/>
    <property type="match status" value="1"/>
</dbReference>
<keyword evidence="3" id="KW-0963">Cytoplasm</keyword>
<dbReference type="GO" id="GO:0034237">
    <property type="term" value="F:protein kinase A regulatory subunit binding"/>
    <property type="evidence" value="ECO:0007669"/>
    <property type="project" value="TreeGrafter"/>
</dbReference>
<evidence type="ECO:0000256" key="4">
    <source>
        <dbReference type="ARBA" id="ARBA00023242"/>
    </source>
</evidence>
<protein>
    <submittedName>
        <fullName evidence="8">A-kinase anchoring protein 7</fullName>
    </submittedName>
</protein>
<evidence type="ECO:0000256" key="5">
    <source>
        <dbReference type="ARBA" id="ARBA00038702"/>
    </source>
</evidence>
<dbReference type="Pfam" id="PF10469">
    <property type="entry name" value="AKAP7_NLS"/>
    <property type="match status" value="1"/>
</dbReference>
<dbReference type="InterPro" id="IPR019510">
    <property type="entry name" value="AKAP7-like_phosphoesterase"/>
</dbReference>
<dbReference type="SUPFAM" id="SSF55144">
    <property type="entry name" value="LigT-like"/>
    <property type="match status" value="1"/>
</dbReference>
<dbReference type="GO" id="GO:0005829">
    <property type="term" value="C:cytosol"/>
    <property type="evidence" value="ECO:0007669"/>
    <property type="project" value="TreeGrafter"/>
</dbReference>
<feature type="region of interest" description="Disordered" evidence="6">
    <location>
        <begin position="27"/>
        <end position="60"/>
    </location>
</feature>
<dbReference type="Gene3D" id="3.90.1140.10">
    <property type="entry name" value="Cyclic phosphodiesterase"/>
    <property type="match status" value="1"/>
</dbReference>
<comment type="subcellular location">
    <subcellularLocation>
        <location evidence="2">Cytoplasm</location>
    </subcellularLocation>
    <subcellularLocation>
        <location evidence="1">Nucleus</location>
    </subcellularLocation>
</comment>
<evidence type="ECO:0000259" key="7">
    <source>
        <dbReference type="Pfam" id="PF10469"/>
    </source>
</evidence>
<evidence type="ECO:0000256" key="3">
    <source>
        <dbReference type="ARBA" id="ARBA00022490"/>
    </source>
</evidence>
<feature type="region of interest" description="Disordered" evidence="6">
    <location>
        <begin position="128"/>
        <end position="171"/>
    </location>
</feature>
<proteinExistence type="predicted"/>
<dbReference type="InterPro" id="IPR009097">
    <property type="entry name" value="Cyclic_Pdiesterase"/>
</dbReference>
<comment type="subunit">
    <text evidence="5">Binds cAMP-dependent protein kinase (PKA). Interacts with PRKCA; only the cytoplasmic form is capable of interacting with PRKCA.</text>
</comment>
<name>A0A4W2EBT1_BOBOX</name>
<dbReference type="GO" id="GO:0010738">
    <property type="term" value="P:regulation of protein kinase A signaling"/>
    <property type="evidence" value="ECO:0007669"/>
    <property type="project" value="TreeGrafter"/>
</dbReference>
<dbReference type="PANTHER" id="PTHR15934:SF6">
    <property type="entry name" value="A-KINASE ANCHOR PROTEIN 7 ISOFORM GAMMA"/>
    <property type="match status" value="1"/>
</dbReference>
<dbReference type="Ensembl" id="ENSBIXT00000027184.1">
    <property type="protein sequence ID" value="ENSBIXP00000036594.1"/>
    <property type="gene ID" value="ENSBIXG00000006645.1"/>
</dbReference>
<evidence type="ECO:0000256" key="2">
    <source>
        <dbReference type="ARBA" id="ARBA00004496"/>
    </source>
</evidence>
<reference evidence="8" key="3">
    <citation type="submission" date="2025-09" db="UniProtKB">
        <authorList>
            <consortium name="Ensembl"/>
        </authorList>
    </citation>
    <scope>IDENTIFICATION</scope>
</reference>
<evidence type="ECO:0000256" key="6">
    <source>
        <dbReference type="SAM" id="MobiDB-lite"/>
    </source>
</evidence>
<reference evidence="8 9" key="1">
    <citation type="submission" date="2018-11" db="EMBL/GenBank/DDBJ databases">
        <title>Haplotype-resolved cattle genomes.</title>
        <authorList>
            <person name="Low W.Y."/>
            <person name="Tearle R."/>
            <person name="Bickhart D.M."/>
            <person name="Rosen B.D."/>
            <person name="Koren S."/>
            <person name="Rhie A."/>
            <person name="Hiendleder S."/>
            <person name="Phillippy A.M."/>
            <person name="Smith T.P.L."/>
            <person name="Williams J.L."/>
        </authorList>
    </citation>
    <scope>NUCLEOTIDE SEQUENCE [LARGE SCALE GENOMIC DNA]</scope>
</reference>
<evidence type="ECO:0000256" key="1">
    <source>
        <dbReference type="ARBA" id="ARBA00004123"/>
    </source>
</evidence>
<sequence length="428" mass="46370">MLSVSDQSHPWKPGMGTAALLEIIRPGQRPQSAPPRSGGGVQGGGGVGGGASPRREEAPALPAIGLRRSQESGYCGCIGSALSAGSGRPAWACSYFEDCGSGGSAPLQVWSPRPEPRAPAATTALCPAPARRAPVLRPASVPSSPLARGRSARQSSPAETRRPPTPPAWSSPELITKGIKILQNAIIRQDEQLARAMSSDGSFHITLLVMQLLNEDDVNVGIDALLELKPFVEEILQGKPLTLPFEGVDTFGNQVGFVKLAEGDHINSLLEIADAAKRTFQEKGILAGESRTFKPHLTFMKLSRLPWLRKKGVKKIDPKLYEKFIGHRFGEEVVHCIDLCSMLKKKQSNGYYHCESSIVIGPKPIGIQDLINEALRRERMGLQSKVKEIKALLLKPEIQAKIRRELFEGRFINNSNQGNDVDFSATLT</sequence>
<reference evidence="8" key="2">
    <citation type="submission" date="2025-08" db="UniProtKB">
        <authorList>
            <consortium name="Ensembl"/>
        </authorList>
    </citation>
    <scope>IDENTIFICATION</scope>
</reference>
<dbReference type="STRING" id="30522.A0A4W2EBT1"/>
<keyword evidence="4" id="KW-0539">Nucleus</keyword>
<gene>
    <name evidence="8" type="primary">AKAP7</name>
</gene>
<feature type="compositionally biased region" description="Gly residues" evidence="6">
    <location>
        <begin position="37"/>
        <end position="51"/>
    </location>
</feature>
<evidence type="ECO:0000313" key="8">
    <source>
        <dbReference type="Ensembl" id="ENSBIXP00000036594.1"/>
    </source>
</evidence>
<dbReference type="AlphaFoldDB" id="A0A4W2EBT1"/>
<dbReference type="Proteomes" id="UP000314981">
    <property type="component" value="Chromosome 9"/>
</dbReference>
<dbReference type="InterPro" id="IPR052641">
    <property type="entry name" value="AKAP7_isoform_gamma"/>
</dbReference>
<accession>A0A4W2EBT1</accession>
<feature type="compositionally biased region" description="Low complexity" evidence="6">
    <location>
        <begin position="128"/>
        <end position="142"/>
    </location>
</feature>
<keyword evidence="9" id="KW-1185">Reference proteome</keyword>
<dbReference type="PANTHER" id="PTHR15934">
    <property type="entry name" value="RNA 2',3'-CYCLIC PHOSPHODIESTERASE"/>
    <property type="match status" value="1"/>
</dbReference>
<organism evidence="8 9">
    <name type="scientific">Bos indicus x Bos taurus</name>
    <name type="common">Hybrid cattle</name>
    <dbReference type="NCBI Taxonomy" id="30522"/>
    <lineage>
        <taxon>Eukaryota</taxon>
        <taxon>Metazoa</taxon>
        <taxon>Chordata</taxon>
        <taxon>Craniata</taxon>
        <taxon>Vertebrata</taxon>
        <taxon>Euteleostomi</taxon>
        <taxon>Mammalia</taxon>
        <taxon>Eutheria</taxon>
        <taxon>Laurasiatheria</taxon>
        <taxon>Artiodactyla</taxon>
        <taxon>Ruminantia</taxon>
        <taxon>Pecora</taxon>
        <taxon>Bovidae</taxon>
        <taxon>Bovinae</taxon>
        <taxon>Bos</taxon>
    </lineage>
</organism>
<evidence type="ECO:0000313" key="9">
    <source>
        <dbReference type="Proteomes" id="UP000314981"/>
    </source>
</evidence>